<gene>
    <name evidence="1" type="ORF">BKD89_03465</name>
</gene>
<dbReference type="Gene3D" id="3.40.50.1820">
    <property type="entry name" value="alpha/beta hydrolase"/>
    <property type="match status" value="1"/>
</dbReference>
<dbReference type="InterPro" id="IPR000801">
    <property type="entry name" value="Esterase-like"/>
</dbReference>
<dbReference type="PANTHER" id="PTHR48098">
    <property type="entry name" value="ENTEROCHELIN ESTERASE-RELATED"/>
    <property type="match status" value="1"/>
</dbReference>
<accession>A0A3G3IG67</accession>
<protein>
    <recommendedName>
        <fullName evidence="3">Esterase</fullName>
    </recommendedName>
</protein>
<proteinExistence type="predicted"/>
<reference evidence="1 2" key="1">
    <citation type="submission" date="2016-10" db="EMBL/GenBank/DDBJ databases">
        <title>Complete genome of the TMA-utilizing, human hosted archaeon Methanomethylophilus alvus Gen. nov, sp. nov., strain Mx-05, derived from a pure culture.</title>
        <authorList>
            <person name="Brugere J.-F."/>
            <person name="Ben Hania W."/>
            <person name="Chaudhary P.P."/>
            <person name="Gaci N."/>
            <person name="Borrel G."/>
            <person name="Cao Van Tuat L."/>
            <person name="Fardeau M.-L."/>
            <person name="Harris H.M.B."/>
            <person name="O'Toole P.W."/>
            <person name="Ollivier B."/>
        </authorList>
    </citation>
    <scope>NUCLEOTIDE SEQUENCE [LARGE SCALE GENOMIC DNA]</scope>
    <source>
        <strain evidence="1 2">Mx-05</strain>
    </source>
</reference>
<organism evidence="1 2">
    <name type="scientific">Methanomethylophilus alvi</name>
    <dbReference type="NCBI Taxonomy" id="1291540"/>
    <lineage>
        <taxon>Archaea</taxon>
        <taxon>Methanobacteriati</taxon>
        <taxon>Thermoplasmatota</taxon>
        <taxon>Thermoplasmata</taxon>
        <taxon>Methanomassiliicoccales</taxon>
        <taxon>Methanomethylophilaceae</taxon>
        <taxon>Methanomethylophilus</taxon>
    </lineage>
</organism>
<evidence type="ECO:0000313" key="2">
    <source>
        <dbReference type="Proteomes" id="UP000273278"/>
    </source>
</evidence>
<evidence type="ECO:0008006" key="3">
    <source>
        <dbReference type="Google" id="ProtNLM"/>
    </source>
</evidence>
<dbReference type="GeneID" id="41321495"/>
<dbReference type="Proteomes" id="UP000273278">
    <property type="component" value="Chromosome"/>
</dbReference>
<name>A0A3G3IG67_9ARCH</name>
<evidence type="ECO:0000313" key="1">
    <source>
        <dbReference type="EMBL" id="AYQ54863.1"/>
    </source>
</evidence>
<dbReference type="RefSeq" id="WP_015504591.1">
    <property type="nucleotide sequence ID" value="NZ_CP017686.1"/>
</dbReference>
<dbReference type="EMBL" id="CP017686">
    <property type="protein sequence ID" value="AYQ54863.1"/>
    <property type="molecule type" value="Genomic_DNA"/>
</dbReference>
<sequence length="229" mass="24530">MSDVSSAEVCVDGKIIELYAAEGAGCPLVVYHAVRGEGGILWQACMDAGCPAFSLAVVNGVDWDSDMTPWPVPPVMGEGRPFPGRADDYIPILTEAILPAIRGSIPCDPGETVLAGYSLAGLFSLYALYRTDAFSKAVSASGSLWYPGFTDFVKTHSMSDAVKAVYLSVGDRECRTKNEVLSKVEDATAETEAVIRSEGVETLFELNPGNHFKDAALRTAKGIKWVLEK</sequence>
<dbReference type="InterPro" id="IPR050583">
    <property type="entry name" value="Mycobacterial_A85_antigen"/>
</dbReference>
<dbReference type="OMA" id="SICGSFW"/>
<dbReference type="InterPro" id="IPR029058">
    <property type="entry name" value="AB_hydrolase_fold"/>
</dbReference>
<dbReference type="Pfam" id="PF00756">
    <property type="entry name" value="Esterase"/>
    <property type="match status" value="1"/>
</dbReference>
<dbReference type="SUPFAM" id="SSF53474">
    <property type="entry name" value="alpha/beta-Hydrolases"/>
    <property type="match status" value="1"/>
</dbReference>
<dbReference type="AlphaFoldDB" id="A0A3G3IG67"/>
<dbReference type="PANTHER" id="PTHR48098:SF6">
    <property type="entry name" value="FERRI-BACILLIBACTIN ESTERASE BESA"/>
    <property type="match status" value="1"/>
</dbReference>